<keyword evidence="4" id="KW-1185">Reference proteome</keyword>
<comment type="caution">
    <text evidence="3">The sequence shown here is derived from an EMBL/GenBank/DDBJ whole genome shotgun (WGS) entry which is preliminary data.</text>
</comment>
<sequence>MQSNQVELFARAGILLLLAAIADPRSSPILAHFKEKALWTNELILLALRYDVIRPFLTHCGLKPIDGFRERYIAYALFLFLLWSVCKIWSPVLGRLKQEWEGFCEAMKDD</sequence>
<proteinExistence type="predicted"/>
<dbReference type="Proteomes" id="UP000324748">
    <property type="component" value="Unassembled WGS sequence"/>
</dbReference>
<feature type="signal peptide" evidence="2">
    <location>
        <begin position="1"/>
        <end position="24"/>
    </location>
</feature>
<dbReference type="EMBL" id="VSWC01000131">
    <property type="protein sequence ID" value="KAA1080677.1"/>
    <property type="molecule type" value="Genomic_DNA"/>
</dbReference>
<reference evidence="3 4" key="1">
    <citation type="submission" date="2019-05" db="EMBL/GenBank/DDBJ databases">
        <title>Emergence of the Ug99 lineage of the wheat stem rust pathogen through somatic hybridization.</title>
        <authorList>
            <person name="Li F."/>
            <person name="Upadhyaya N.M."/>
            <person name="Sperschneider J."/>
            <person name="Matny O."/>
            <person name="Nguyen-Phuc H."/>
            <person name="Mago R."/>
            <person name="Raley C."/>
            <person name="Miller M.E."/>
            <person name="Silverstein K.A.T."/>
            <person name="Henningsen E."/>
            <person name="Hirsch C.D."/>
            <person name="Visser B."/>
            <person name="Pretorius Z.A."/>
            <person name="Steffenson B.J."/>
            <person name="Schwessinger B."/>
            <person name="Dodds P.N."/>
            <person name="Figueroa M."/>
        </authorList>
    </citation>
    <scope>NUCLEOTIDE SEQUENCE [LARGE SCALE GENOMIC DNA]</scope>
    <source>
        <strain evidence="3">21-0</strain>
    </source>
</reference>
<evidence type="ECO:0000256" key="1">
    <source>
        <dbReference type="SAM" id="Phobius"/>
    </source>
</evidence>
<evidence type="ECO:0000313" key="4">
    <source>
        <dbReference type="Proteomes" id="UP000324748"/>
    </source>
</evidence>
<feature type="transmembrane region" description="Helical" evidence="1">
    <location>
        <begin position="72"/>
        <end position="90"/>
    </location>
</feature>
<feature type="chain" id="PRO_5022918652" evidence="2">
    <location>
        <begin position="25"/>
        <end position="110"/>
    </location>
</feature>
<dbReference type="AlphaFoldDB" id="A0A5B0MUV9"/>
<name>A0A5B0MUV9_PUCGR</name>
<evidence type="ECO:0000256" key="2">
    <source>
        <dbReference type="SAM" id="SignalP"/>
    </source>
</evidence>
<organism evidence="3 4">
    <name type="scientific">Puccinia graminis f. sp. tritici</name>
    <dbReference type="NCBI Taxonomy" id="56615"/>
    <lineage>
        <taxon>Eukaryota</taxon>
        <taxon>Fungi</taxon>
        <taxon>Dikarya</taxon>
        <taxon>Basidiomycota</taxon>
        <taxon>Pucciniomycotina</taxon>
        <taxon>Pucciniomycetes</taxon>
        <taxon>Pucciniales</taxon>
        <taxon>Pucciniaceae</taxon>
        <taxon>Puccinia</taxon>
    </lineage>
</organism>
<keyword evidence="1" id="KW-0472">Membrane</keyword>
<keyword evidence="1" id="KW-1133">Transmembrane helix</keyword>
<gene>
    <name evidence="3" type="ORF">PGT21_016958</name>
</gene>
<evidence type="ECO:0000313" key="3">
    <source>
        <dbReference type="EMBL" id="KAA1080677.1"/>
    </source>
</evidence>
<keyword evidence="1" id="KW-0812">Transmembrane</keyword>
<protein>
    <submittedName>
        <fullName evidence="3">Uncharacterized protein</fullName>
    </submittedName>
</protein>
<accession>A0A5B0MUV9</accession>
<keyword evidence="2" id="KW-0732">Signal</keyword>